<feature type="compositionally biased region" description="Acidic residues" evidence="2">
    <location>
        <begin position="505"/>
        <end position="515"/>
    </location>
</feature>
<feature type="region of interest" description="Disordered" evidence="2">
    <location>
        <begin position="496"/>
        <end position="517"/>
    </location>
</feature>
<sequence>MVETLEEKILEDGQSYQQQERSPPLQVSNSSSFHHQIDDEKEVDDDEELDDDEDMKINTIPSSSDPSTPQTKEENEEEEAEEEEEESMDTKQSLFSFTLPVPPVSIRKPSGKKMKPYSCKKLSGFEAKLQSLVSNFEPQNFVPPNIGISRYERCLQLLGLWDFANLNFQSALRKNLLAQLIAYYDREKRRSSLNGVRIQVSRADLARAMHIPVKKTPYLELKEEDREVLEDPNMKSGLQTFLLSWVVLVGDIGIIPDDAQSASKMIENGEANKVDWAGLLWKMVEKEITDAPKMGVCLYASHLQHLIMHQKPFMLAEEEVFVPNKEAECTEVTEVAGIVDGLVKEGDSRNAQKIQEEEKKHVDMNFGLGLSGCDENAKEEGRQQNWFLNTQNVDGENLLRPCSSQNMEIDMDANIEQHEEENHVTHTDDFTSRFAESSVDLMQCVDVNNIPFCPSIQQALDPSSTGFVGTSSSIEQPKDMNAHYFLSNSSAFGNLGKRTDSRFDNEEEDDDDDNDSFEHVVRAKRSRSDFDHAPQRSIHSIADDVNHFMEEIKMCSNDKDREIMNCQMHMEYLNQVVQQKSESIEILERNLLEEQQRVEMVENQFLHERMALSHMVVAYQKAIKHTRQKFTEYRRQYPQSVEPLYKDIPGSGGVVLTVREFERQRLEKSESERQLLETKLLEDNRIMNMVLKFSKDWSVKFEDHEARTIKIVKRFKMLDKKFKLAIGNICQNKLSNKILPQSIFDKDCDDKIKMEEGEEKEKGEEKSKSEQPLVDDGTASCN</sequence>
<dbReference type="STRING" id="29655.A0A0K9PTG8"/>
<protein>
    <submittedName>
        <fullName evidence="3">Uncharacterized protein</fullName>
    </submittedName>
</protein>
<evidence type="ECO:0000256" key="1">
    <source>
        <dbReference type="SAM" id="Coils"/>
    </source>
</evidence>
<gene>
    <name evidence="3" type="ORF">ZOSMA_17G00900</name>
</gene>
<evidence type="ECO:0000256" key="2">
    <source>
        <dbReference type="SAM" id="MobiDB-lite"/>
    </source>
</evidence>
<evidence type="ECO:0000313" key="3">
    <source>
        <dbReference type="EMBL" id="KMZ71535.1"/>
    </source>
</evidence>
<dbReference type="OMA" id="FRIMVNR"/>
<reference evidence="4" key="1">
    <citation type="journal article" date="2016" name="Nature">
        <title>The genome of the seagrass Zostera marina reveals angiosperm adaptation to the sea.</title>
        <authorList>
            <person name="Olsen J.L."/>
            <person name="Rouze P."/>
            <person name="Verhelst B."/>
            <person name="Lin Y.-C."/>
            <person name="Bayer T."/>
            <person name="Collen J."/>
            <person name="Dattolo E."/>
            <person name="De Paoli E."/>
            <person name="Dittami S."/>
            <person name="Maumus F."/>
            <person name="Michel G."/>
            <person name="Kersting A."/>
            <person name="Lauritano C."/>
            <person name="Lohaus R."/>
            <person name="Toepel M."/>
            <person name="Tonon T."/>
            <person name="Vanneste K."/>
            <person name="Amirebrahimi M."/>
            <person name="Brakel J."/>
            <person name="Bostroem C."/>
            <person name="Chovatia M."/>
            <person name="Grimwood J."/>
            <person name="Jenkins J.W."/>
            <person name="Jueterbock A."/>
            <person name="Mraz A."/>
            <person name="Stam W.T."/>
            <person name="Tice H."/>
            <person name="Bornberg-Bauer E."/>
            <person name="Green P.J."/>
            <person name="Pearson G.A."/>
            <person name="Procaccini G."/>
            <person name="Duarte C.M."/>
            <person name="Schmutz J."/>
            <person name="Reusch T.B.H."/>
            <person name="Van de Peer Y."/>
        </authorList>
    </citation>
    <scope>NUCLEOTIDE SEQUENCE [LARGE SCALE GENOMIC DNA]</scope>
    <source>
        <strain evidence="4">cv. Finnish</strain>
    </source>
</reference>
<keyword evidence="1" id="KW-0175">Coiled coil</keyword>
<organism evidence="3 4">
    <name type="scientific">Zostera marina</name>
    <name type="common">Eelgrass</name>
    <dbReference type="NCBI Taxonomy" id="29655"/>
    <lineage>
        <taxon>Eukaryota</taxon>
        <taxon>Viridiplantae</taxon>
        <taxon>Streptophyta</taxon>
        <taxon>Embryophyta</taxon>
        <taxon>Tracheophyta</taxon>
        <taxon>Spermatophyta</taxon>
        <taxon>Magnoliopsida</taxon>
        <taxon>Liliopsida</taxon>
        <taxon>Zosteraceae</taxon>
        <taxon>Zostera</taxon>
    </lineage>
</organism>
<dbReference type="Proteomes" id="UP000036987">
    <property type="component" value="Unassembled WGS sequence"/>
</dbReference>
<feature type="compositionally biased region" description="Basic and acidic residues" evidence="2">
    <location>
        <begin position="754"/>
        <end position="769"/>
    </location>
</feature>
<feature type="coiled-coil region" evidence="1">
    <location>
        <begin position="570"/>
        <end position="604"/>
    </location>
</feature>
<feature type="compositionally biased region" description="Acidic residues" evidence="2">
    <location>
        <begin position="39"/>
        <end position="54"/>
    </location>
</feature>
<accession>A0A0K9PTG8</accession>
<feature type="compositionally biased region" description="Polar residues" evidence="2">
    <location>
        <begin position="14"/>
        <end position="34"/>
    </location>
</feature>
<dbReference type="AlphaFoldDB" id="A0A0K9PTG8"/>
<feature type="compositionally biased region" description="Acidic residues" evidence="2">
    <location>
        <begin position="74"/>
        <end position="87"/>
    </location>
</feature>
<dbReference type="EMBL" id="LFYR01000671">
    <property type="protein sequence ID" value="KMZ71535.1"/>
    <property type="molecule type" value="Genomic_DNA"/>
</dbReference>
<dbReference type="OrthoDB" id="1935530at2759"/>
<dbReference type="PANTHER" id="PTHR35120">
    <property type="entry name" value="HISTONE ACETYLTRANSFERASE KAT6B-LIKE"/>
    <property type="match status" value="1"/>
</dbReference>
<dbReference type="PANTHER" id="PTHR35120:SF2">
    <property type="entry name" value="AMINOTRANSFERASE-LIKE PLANT MOBILE DOMAIN-CONTAINING PROTEIN"/>
    <property type="match status" value="1"/>
</dbReference>
<feature type="compositionally biased region" description="Basic and acidic residues" evidence="2">
    <location>
        <begin position="1"/>
        <end position="11"/>
    </location>
</feature>
<feature type="region of interest" description="Disordered" evidence="2">
    <location>
        <begin position="1"/>
        <end position="94"/>
    </location>
</feature>
<proteinExistence type="predicted"/>
<keyword evidence="4" id="KW-1185">Reference proteome</keyword>
<name>A0A0K9PTG8_ZOSMR</name>
<evidence type="ECO:0000313" key="4">
    <source>
        <dbReference type="Proteomes" id="UP000036987"/>
    </source>
</evidence>
<comment type="caution">
    <text evidence="3">The sequence shown here is derived from an EMBL/GenBank/DDBJ whole genome shotgun (WGS) entry which is preliminary data.</text>
</comment>
<feature type="compositionally biased region" description="Polar residues" evidence="2">
    <location>
        <begin position="59"/>
        <end position="70"/>
    </location>
</feature>
<feature type="region of interest" description="Disordered" evidence="2">
    <location>
        <begin position="754"/>
        <end position="782"/>
    </location>
</feature>